<dbReference type="Gene3D" id="3.30.70.1560">
    <property type="entry name" value="Alpha-L RNA-binding motif"/>
    <property type="match status" value="1"/>
</dbReference>
<evidence type="ECO:0000313" key="6">
    <source>
        <dbReference type="Proteomes" id="UP000316495"/>
    </source>
</evidence>
<keyword evidence="2" id="KW-0413">Isomerase</keyword>
<name>A0A554LR31_9BACT</name>
<evidence type="ECO:0000256" key="1">
    <source>
        <dbReference type="ARBA" id="ARBA00008348"/>
    </source>
</evidence>
<evidence type="ECO:0000313" key="5">
    <source>
        <dbReference type="EMBL" id="TSC95316.1"/>
    </source>
</evidence>
<dbReference type="Gene3D" id="3.30.70.580">
    <property type="entry name" value="Pseudouridine synthase I, catalytic domain, N-terminal subdomain"/>
    <property type="match status" value="1"/>
</dbReference>
<dbReference type="Pfam" id="PF01479">
    <property type="entry name" value="S4"/>
    <property type="match status" value="1"/>
</dbReference>
<dbReference type="InterPro" id="IPR006145">
    <property type="entry name" value="PsdUridine_synth_RsuA/RluA"/>
</dbReference>
<dbReference type="Pfam" id="PF00849">
    <property type="entry name" value="PseudoU_synth_2"/>
    <property type="match status" value="1"/>
</dbReference>
<reference evidence="5 6" key="1">
    <citation type="submission" date="2017-07" db="EMBL/GenBank/DDBJ databases">
        <title>Mechanisms for carbon and nitrogen cycling indicate functional differentiation within the Candidate Phyla Radiation.</title>
        <authorList>
            <person name="Danczak R.E."/>
            <person name="Johnston M.D."/>
            <person name="Kenah C."/>
            <person name="Slattery M."/>
            <person name="Wrighton K.C."/>
            <person name="Wilkins M.J."/>
        </authorList>
    </citation>
    <scope>NUCLEOTIDE SEQUENCE [LARGE SCALE GENOMIC DNA]</scope>
    <source>
        <strain evidence="5">Athens1014_28</strain>
    </source>
</reference>
<gene>
    <name evidence="5" type="ORF">Athens101428_44</name>
</gene>
<dbReference type="GO" id="GO:0000455">
    <property type="term" value="P:enzyme-directed rRNA pseudouridine synthesis"/>
    <property type="evidence" value="ECO:0007669"/>
    <property type="project" value="UniProtKB-ARBA"/>
</dbReference>
<accession>A0A554LR31</accession>
<dbReference type="SUPFAM" id="SSF55174">
    <property type="entry name" value="Alpha-L RNA-binding motif"/>
    <property type="match status" value="1"/>
</dbReference>
<feature type="domain" description="RNA-binding S4" evidence="4">
    <location>
        <begin position="4"/>
        <end position="63"/>
    </location>
</feature>
<comment type="caution">
    <text evidence="5">The sequence shown here is derived from an EMBL/GenBank/DDBJ whole genome shotgun (WGS) entry which is preliminary data.</text>
</comment>
<dbReference type="InterPro" id="IPR018496">
    <property type="entry name" value="PsdUridine_synth_RsuA/RluB_CS"/>
</dbReference>
<protein>
    <submittedName>
        <fullName evidence="5">23S rRNA pseudouridine synthase</fullName>
    </submittedName>
</protein>
<dbReference type="SUPFAM" id="SSF55120">
    <property type="entry name" value="Pseudouridine synthase"/>
    <property type="match status" value="1"/>
</dbReference>
<dbReference type="InterPro" id="IPR050343">
    <property type="entry name" value="RsuA_PseudoU_synthase"/>
</dbReference>
<dbReference type="PROSITE" id="PS01149">
    <property type="entry name" value="PSI_RSU"/>
    <property type="match status" value="1"/>
</dbReference>
<sequence length="232" mass="26174">MNKIRLNKYLSSAGISSRRKADDLIVSGRVLVNNCVAKVGEVINSDIDEILVDRKKITANVKKHYFAFYKPKGIITSLTDKQGIGIKKFLPKNLSIFPVGRLDKYSEGLLILTDDGDFAQEISDPKKEKEKIYHLTFSGKPNRIGKEGIIRIFQNGIRHRGEIYKAKSVKFIENNLIEIILTEGKNRQIRIITGKIGLSIEKLIRVKIGKLSLFDLKLSPGKIVKINKSDII</sequence>
<dbReference type="PROSITE" id="PS50889">
    <property type="entry name" value="S4"/>
    <property type="match status" value="1"/>
</dbReference>
<dbReference type="GO" id="GO:0003723">
    <property type="term" value="F:RNA binding"/>
    <property type="evidence" value="ECO:0007669"/>
    <property type="project" value="UniProtKB-KW"/>
</dbReference>
<dbReference type="InterPro" id="IPR036986">
    <property type="entry name" value="S4_RNA-bd_sf"/>
</dbReference>
<dbReference type="EMBL" id="VMGN01000001">
    <property type="protein sequence ID" value="TSC95316.1"/>
    <property type="molecule type" value="Genomic_DNA"/>
</dbReference>
<dbReference type="AlphaFoldDB" id="A0A554LR31"/>
<keyword evidence="3" id="KW-0694">RNA-binding</keyword>
<proteinExistence type="inferred from homology"/>
<organism evidence="5 6">
    <name type="scientific">Candidatus Berkelbacteria bacterium Athens1014_28</name>
    <dbReference type="NCBI Taxonomy" id="2017145"/>
    <lineage>
        <taxon>Bacteria</taxon>
        <taxon>Candidatus Berkelbacteria</taxon>
    </lineage>
</organism>
<dbReference type="PANTHER" id="PTHR47683">
    <property type="entry name" value="PSEUDOURIDINE SYNTHASE FAMILY PROTEIN-RELATED"/>
    <property type="match status" value="1"/>
</dbReference>
<evidence type="ECO:0000256" key="3">
    <source>
        <dbReference type="PROSITE-ProRule" id="PRU00182"/>
    </source>
</evidence>
<dbReference type="InterPro" id="IPR042092">
    <property type="entry name" value="PsdUridine_s_RsuA/RluB/E/F_cat"/>
</dbReference>
<dbReference type="GO" id="GO:0120159">
    <property type="term" value="F:rRNA pseudouridine synthase activity"/>
    <property type="evidence" value="ECO:0007669"/>
    <property type="project" value="UniProtKB-ARBA"/>
</dbReference>
<dbReference type="CDD" id="cd00165">
    <property type="entry name" value="S4"/>
    <property type="match status" value="1"/>
</dbReference>
<evidence type="ECO:0000256" key="2">
    <source>
        <dbReference type="ARBA" id="ARBA00023235"/>
    </source>
</evidence>
<dbReference type="PANTHER" id="PTHR47683:SF2">
    <property type="entry name" value="RNA-BINDING S4 DOMAIN-CONTAINING PROTEIN"/>
    <property type="match status" value="1"/>
</dbReference>
<comment type="similarity">
    <text evidence="1">Belongs to the pseudouridine synthase RsuA family.</text>
</comment>
<dbReference type="InterPro" id="IPR020103">
    <property type="entry name" value="PsdUridine_synth_cat_dom_sf"/>
</dbReference>
<evidence type="ECO:0000259" key="4">
    <source>
        <dbReference type="SMART" id="SM00363"/>
    </source>
</evidence>
<dbReference type="Gene3D" id="3.10.290.10">
    <property type="entry name" value="RNA-binding S4 domain"/>
    <property type="match status" value="1"/>
</dbReference>
<dbReference type="InterPro" id="IPR020094">
    <property type="entry name" value="TruA/RsuA/RluB/E/F_N"/>
</dbReference>
<dbReference type="InterPro" id="IPR002942">
    <property type="entry name" value="S4_RNA-bd"/>
</dbReference>
<dbReference type="SMART" id="SM00363">
    <property type="entry name" value="S4"/>
    <property type="match status" value="1"/>
</dbReference>
<dbReference type="Proteomes" id="UP000316495">
    <property type="component" value="Unassembled WGS sequence"/>
</dbReference>